<dbReference type="InterPro" id="IPR000702">
    <property type="entry name" value="Ribosomal_uL6-like"/>
</dbReference>
<keyword evidence="2 3" id="KW-0687">Ribonucleoprotein</keyword>
<proteinExistence type="inferred from homology"/>
<keyword evidence="3 5" id="KW-0699">rRNA-binding</keyword>
<reference evidence="7" key="1">
    <citation type="journal article" date="2015" name="ISME J.">
        <title>Aquifer environment selects for microbial species cohorts in sediment and groundwater.</title>
        <authorList>
            <person name="Hug L.A."/>
            <person name="Thomas B.C."/>
            <person name="Brown C.T."/>
            <person name="Frischkorn K.R."/>
            <person name="Williams K.H."/>
            <person name="Tringe S.G."/>
            <person name="Banfield J.F."/>
        </authorList>
    </citation>
    <scope>NUCLEOTIDE SEQUENCE</scope>
</reference>
<dbReference type="PANTHER" id="PTHR11655:SF14">
    <property type="entry name" value="LARGE RIBOSOMAL SUBUNIT PROTEIN UL6M"/>
    <property type="match status" value="1"/>
</dbReference>
<feature type="domain" description="Large ribosomal subunit protein uL6 alpha-beta" evidence="6">
    <location>
        <begin position="91"/>
        <end position="163"/>
    </location>
</feature>
<evidence type="ECO:0000256" key="3">
    <source>
        <dbReference type="HAMAP-Rule" id="MF_01365"/>
    </source>
</evidence>
<dbReference type="Gene3D" id="3.90.930.12">
    <property type="entry name" value="Ribosomal protein L6, alpha-beta domain"/>
    <property type="match status" value="2"/>
</dbReference>
<comment type="similarity">
    <text evidence="3 4">Belongs to the universal ribosomal protein uL6 family.</text>
</comment>
<sequence length="182" mass="19662">MSRIGIKPVVIPEGVTVDVKESEVEIKGKNATLNVPLLRGISVTIEDGTVVFSPSNKTKQVSSNWGTMRALVENAVIGATKNFSKDLIVEGIGYRASVEGNDLILNLGHSHPIKFPIPGNIEIKIDKNVITISGADKSRVGETAAKIKRFRKPEPYKGKGIRYSDEIIKRKAGKKAVGSEGK</sequence>
<dbReference type="GO" id="GO:0019843">
    <property type="term" value="F:rRNA binding"/>
    <property type="evidence" value="ECO:0007669"/>
    <property type="project" value="UniProtKB-UniRule"/>
</dbReference>
<dbReference type="PRINTS" id="PR00059">
    <property type="entry name" value="RIBOSOMALL6"/>
</dbReference>
<protein>
    <recommendedName>
        <fullName evidence="3">Large ribosomal subunit protein uL6</fullName>
    </recommendedName>
</protein>
<dbReference type="Pfam" id="PF00347">
    <property type="entry name" value="Ribosomal_L6"/>
    <property type="match status" value="2"/>
</dbReference>
<dbReference type="AlphaFoldDB" id="A0A0H4T453"/>
<keyword evidence="1 3" id="KW-0689">Ribosomal protein</keyword>
<dbReference type="GO" id="GO:0002181">
    <property type="term" value="P:cytoplasmic translation"/>
    <property type="evidence" value="ECO:0007669"/>
    <property type="project" value="TreeGrafter"/>
</dbReference>
<evidence type="ECO:0000256" key="5">
    <source>
        <dbReference type="RuleBase" id="RU003870"/>
    </source>
</evidence>
<keyword evidence="3 5" id="KW-0694">RNA-binding</keyword>
<evidence type="ECO:0000256" key="2">
    <source>
        <dbReference type="ARBA" id="ARBA00023274"/>
    </source>
</evidence>
<dbReference type="HAMAP" id="MF_01365_B">
    <property type="entry name" value="Ribosomal_uL6_B"/>
    <property type="match status" value="1"/>
</dbReference>
<organism evidence="7">
    <name type="scientific">uncultured Parcubacteria bacterium Rifle_16ft_4_minimus_37647</name>
    <dbReference type="NCBI Taxonomy" id="1665140"/>
    <lineage>
        <taxon>Bacteria</taxon>
        <taxon>Candidatus Parcubacteria</taxon>
        <taxon>environmental samples</taxon>
    </lineage>
</organism>
<accession>A0A0H4T453</accession>
<dbReference type="EMBL" id="KT007000">
    <property type="protein sequence ID" value="AKQ02481.1"/>
    <property type="molecule type" value="Genomic_DNA"/>
</dbReference>
<dbReference type="PROSITE" id="PS00525">
    <property type="entry name" value="RIBOSOMAL_L6_1"/>
    <property type="match status" value="1"/>
</dbReference>
<dbReference type="InterPro" id="IPR002358">
    <property type="entry name" value="Ribosomal_uL6_CS"/>
</dbReference>
<comment type="subunit">
    <text evidence="3">Part of the 50S ribosomal subunit.</text>
</comment>
<dbReference type="PIRSF" id="PIRSF002162">
    <property type="entry name" value="Ribosomal_L6"/>
    <property type="match status" value="1"/>
</dbReference>
<dbReference type="PANTHER" id="PTHR11655">
    <property type="entry name" value="60S/50S RIBOSOMAL PROTEIN L6/L9"/>
    <property type="match status" value="1"/>
</dbReference>
<dbReference type="GO" id="GO:0022625">
    <property type="term" value="C:cytosolic large ribosomal subunit"/>
    <property type="evidence" value="ECO:0007669"/>
    <property type="project" value="UniProtKB-UniRule"/>
</dbReference>
<dbReference type="InterPro" id="IPR020040">
    <property type="entry name" value="Ribosomal_uL6_a/b-dom"/>
</dbReference>
<dbReference type="InterPro" id="IPR036789">
    <property type="entry name" value="Ribosomal_uL6-like_a/b-dom_sf"/>
</dbReference>
<comment type="function">
    <text evidence="3 5">This protein binds to the 23S rRNA, and is important in its secondary structure. It is located near the subunit interface in the base of the L7/L12 stalk, and near the tRNA binding site of the peptidyltransferase center.</text>
</comment>
<gene>
    <name evidence="3 7" type="primary">rplF</name>
</gene>
<name>A0A0H4T453_9BACT</name>
<dbReference type="InterPro" id="IPR019906">
    <property type="entry name" value="Ribosomal_uL6_bac-type"/>
</dbReference>
<dbReference type="GO" id="GO:0003735">
    <property type="term" value="F:structural constituent of ribosome"/>
    <property type="evidence" value="ECO:0007669"/>
    <property type="project" value="UniProtKB-UniRule"/>
</dbReference>
<dbReference type="NCBIfam" id="TIGR03654">
    <property type="entry name" value="L6_bact"/>
    <property type="match status" value="1"/>
</dbReference>
<evidence type="ECO:0000313" key="7">
    <source>
        <dbReference type="EMBL" id="AKQ02481.1"/>
    </source>
</evidence>
<evidence type="ECO:0000256" key="4">
    <source>
        <dbReference type="RuleBase" id="RU003869"/>
    </source>
</evidence>
<evidence type="ECO:0000256" key="1">
    <source>
        <dbReference type="ARBA" id="ARBA00022980"/>
    </source>
</evidence>
<evidence type="ECO:0000259" key="6">
    <source>
        <dbReference type="Pfam" id="PF00347"/>
    </source>
</evidence>
<dbReference type="SUPFAM" id="SSF56053">
    <property type="entry name" value="Ribosomal protein L6"/>
    <property type="match status" value="2"/>
</dbReference>
<feature type="domain" description="Large ribosomal subunit protein uL6 alpha-beta" evidence="6">
    <location>
        <begin position="11"/>
        <end position="80"/>
    </location>
</feature>